<comment type="caution">
    <text evidence="2">The sequence shown here is derived from an EMBL/GenBank/DDBJ whole genome shotgun (WGS) entry which is preliminary data.</text>
</comment>
<proteinExistence type="predicted"/>
<evidence type="ECO:0000256" key="1">
    <source>
        <dbReference type="PIRSR" id="PIRSR600888-3"/>
    </source>
</evidence>
<organism evidence="2">
    <name type="scientific">candidate division WOR-3 bacterium</name>
    <dbReference type="NCBI Taxonomy" id="2052148"/>
    <lineage>
        <taxon>Bacteria</taxon>
        <taxon>Bacteria division WOR-3</taxon>
    </lineage>
</organism>
<dbReference type="PANTHER" id="PTHR21047">
    <property type="entry name" value="DTDP-6-DEOXY-D-GLUCOSE-3,5 EPIMERASE"/>
    <property type="match status" value="1"/>
</dbReference>
<dbReference type="EMBL" id="DTMZ01000167">
    <property type="protein sequence ID" value="HGD13762.1"/>
    <property type="molecule type" value="Genomic_DNA"/>
</dbReference>
<dbReference type="GO" id="GO:0019305">
    <property type="term" value="P:dTDP-rhamnose biosynthetic process"/>
    <property type="evidence" value="ECO:0007669"/>
    <property type="project" value="TreeGrafter"/>
</dbReference>
<dbReference type="Pfam" id="PF00908">
    <property type="entry name" value="dTDP_sugar_isom"/>
    <property type="match status" value="1"/>
</dbReference>
<evidence type="ECO:0000313" key="2">
    <source>
        <dbReference type="EMBL" id="HGD13762.1"/>
    </source>
</evidence>
<dbReference type="PANTHER" id="PTHR21047:SF2">
    <property type="entry name" value="THYMIDINE DIPHOSPHO-4-KETO-RHAMNOSE 3,5-EPIMERASE"/>
    <property type="match status" value="1"/>
</dbReference>
<protein>
    <submittedName>
        <fullName evidence="2">dTDP-4-dehydrorhamnose 3,5-epimerase</fullName>
    </submittedName>
</protein>
<name>A0A7V3PUP7_UNCW3</name>
<dbReference type="GO" id="GO:0008830">
    <property type="term" value="F:dTDP-4-dehydrorhamnose 3,5-epimerase activity"/>
    <property type="evidence" value="ECO:0007669"/>
    <property type="project" value="InterPro"/>
</dbReference>
<dbReference type="AlphaFoldDB" id="A0A7V3PUP7"/>
<dbReference type="GO" id="GO:0005829">
    <property type="term" value="C:cytosol"/>
    <property type="evidence" value="ECO:0007669"/>
    <property type="project" value="TreeGrafter"/>
</dbReference>
<dbReference type="InterPro" id="IPR011051">
    <property type="entry name" value="RmlC_Cupin_sf"/>
</dbReference>
<feature type="site" description="Participates in a stacking interaction with the thymidine ring of dTDP-4-oxo-6-deoxyglucose" evidence="1">
    <location>
        <position position="132"/>
    </location>
</feature>
<dbReference type="GO" id="GO:0000271">
    <property type="term" value="P:polysaccharide biosynthetic process"/>
    <property type="evidence" value="ECO:0007669"/>
    <property type="project" value="TreeGrafter"/>
</dbReference>
<gene>
    <name evidence="2" type="ORF">ENX16_06785</name>
</gene>
<accession>A0A7V3PUP7</accession>
<dbReference type="SUPFAM" id="SSF51182">
    <property type="entry name" value="RmlC-like cupins"/>
    <property type="match status" value="1"/>
</dbReference>
<dbReference type="Gene3D" id="2.60.120.10">
    <property type="entry name" value="Jelly Rolls"/>
    <property type="match status" value="1"/>
</dbReference>
<sequence>MGIKGVWLARAVIHSDERGWLSEVFRVDWFERKPLITGQPMMGYVSVTLPGVMRGPHEHREQTDLFVFLGPADFRVVLWDNRSNSWSAGKRLELKLGGGNPELLIVPPGVVHAYQNIGDVPGWVLNFPDRLYRGWGGSSEADEIRYEEQADAQFRLEKDVNHKDLDVEL</sequence>
<dbReference type="InterPro" id="IPR014710">
    <property type="entry name" value="RmlC-like_jellyroll"/>
</dbReference>
<reference evidence="2" key="1">
    <citation type="journal article" date="2020" name="mSystems">
        <title>Genome- and Community-Level Interaction Insights into Carbon Utilization and Element Cycling Functions of Hydrothermarchaeota in Hydrothermal Sediment.</title>
        <authorList>
            <person name="Zhou Z."/>
            <person name="Liu Y."/>
            <person name="Xu W."/>
            <person name="Pan J."/>
            <person name="Luo Z.H."/>
            <person name="Li M."/>
        </authorList>
    </citation>
    <scope>NUCLEOTIDE SEQUENCE [LARGE SCALE GENOMIC DNA]</scope>
    <source>
        <strain evidence="2">SpSt-914</strain>
    </source>
</reference>
<dbReference type="InterPro" id="IPR000888">
    <property type="entry name" value="RmlC-like"/>
</dbReference>